<keyword evidence="2" id="KW-1185">Reference proteome</keyword>
<dbReference type="InterPro" id="IPR027396">
    <property type="entry name" value="DsrEFH-like"/>
</dbReference>
<evidence type="ECO:0000313" key="1">
    <source>
        <dbReference type="EMBL" id="BCX89402.1"/>
    </source>
</evidence>
<protein>
    <recommendedName>
        <fullName evidence="3">Sulfur reduction protein DsrE</fullName>
    </recommendedName>
</protein>
<accession>A0AAU9CBS8</accession>
<dbReference type="Pfam" id="PF02635">
    <property type="entry name" value="DsrE"/>
    <property type="match status" value="1"/>
</dbReference>
<dbReference type="SUPFAM" id="SSF75169">
    <property type="entry name" value="DsrEFH-like"/>
    <property type="match status" value="1"/>
</dbReference>
<gene>
    <name evidence="1" type="ORF">MIN45_P1774</name>
</gene>
<reference evidence="2" key="1">
    <citation type="journal article" date="2024" name="Int. J. Syst. Evol. Microbiol.">
        <title>Methylomarinovum tepidoasis sp. nov., a moderately thermophilic methanotroph of the family Methylothermaceae isolated from a deep-sea hydrothermal field.</title>
        <authorList>
            <person name="Hirayama H."/>
            <person name="Takaki Y."/>
            <person name="Abe M."/>
            <person name="Miyazaki M."/>
            <person name="Uematsu K."/>
            <person name="Matsui Y."/>
            <person name="Takai K."/>
        </authorList>
    </citation>
    <scope>NUCLEOTIDE SEQUENCE [LARGE SCALE GENOMIC DNA]</scope>
    <source>
        <strain evidence="2">IN45</strain>
    </source>
</reference>
<evidence type="ECO:0008006" key="3">
    <source>
        <dbReference type="Google" id="ProtNLM"/>
    </source>
</evidence>
<dbReference type="EMBL" id="AP024718">
    <property type="protein sequence ID" value="BCX89402.1"/>
    <property type="molecule type" value="Genomic_DNA"/>
</dbReference>
<organism evidence="1 2">
    <name type="scientific">Methylomarinovum tepidoasis</name>
    <dbReference type="NCBI Taxonomy" id="2840183"/>
    <lineage>
        <taxon>Bacteria</taxon>
        <taxon>Pseudomonadati</taxon>
        <taxon>Pseudomonadota</taxon>
        <taxon>Gammaproteobacteria</taxon>
        <taxon>Methylococcales</taxon>
        <taxon>Methylothermaceae</taxon>
        <taxon>Methylomarinovum</taxon>
    </lineage>
</organism>
<dbReference type="Gene3D" id="3.40.1260.10">
    <property type="entry name" value="DsrEFH-like"/>
    <property type="match status" value="1"/>
</dbReference>
<dbReference type="InterPro" id="IPR003787">
    <property type="entry name" value="Sulphur_relay_DsrE/F-like"/>
</dbReference>
<dbReference type="KEGG" id="meiy:MIN45_P1774"/>
<proteinExistence type="predicted"/>
<dbReference type="RefSeq" id="WP_286291724.1">
    <property type="nucleotide sequence ID" value="NZ_AP024718.1"/>
</dbReference>
<dbReference type="Proteomes" id="UP001321450">
    <property type="component" value="Chromosome"/>
</dbReference>
<evidence type="ECO:0000313" key="2">
    <source>
        <dbReference type="Proteomes" id="UP001321450"/>
    </source>
</evidence>
<sequence>MAKILISAKHGTDNPTLATLPYIAAKTAKEQGHDPVIFLWDEATALARPGAADCIQGVNIKPLKEVLAAVIAQQIPVWVCKGCALARGVDPDNMIPNAEIKEMGDFIQALAECDKNVEY</sequence>
<name>A0AAU9CBS8_9GAMM</name>
<dbReference type="AlphaFoldDB" id="A0AAU9CBS8"/>